<accession>A0ABQ9IKX0</accession>
<evidence type="ECO:0000313" key="3">
    <source>
        <dbReference type="Proteomes" id="UP001159363"/>
    </source>
</evidence>
<name>A0ABQ9IKX0_9NEOP</name>
<organism evidence="2 3">
    <name type="scientific">Dryococelus australis</name>
    <dbReference type="NCBI Taxonomy" id="614101"/>
    <lineage>
        <taxon>Eukaryota</taxon>
        <taxon>Metazoa</taxon>
        <taxon>Ecdysozoa</taxon>
        <taxon>Arthropoda</taxon>
        <taxon>Hexapoda</taxon>
        <taxon>Insecta</taxon>
        <taxon>Pterygota</taxon>
        <taxon>Neoptera</taxon>
        <taxon>Polyneoptera</taxon>
        <taxon>Phasmatodea</taxon>
        <taxon>Verophasmatodea</taxon>
        <taxon>Anareolatae</taxon>
        <taxon>Phasmatidae</taxon>
        <taxon>Eurycanthinae</taxon>
        <taxon>Dryococelus</taxon>
    </lineage>
</organism>
<feature type="region of interest" description="Disordered" evidence="1">
    <location>
        <begin position="38"/>
        <end position="60"/>
    </location>
</feature>
<keyword evidence="3" id="KW-1185">Reference proteome</keyword>
<gene>
    <name evidence="2" type="ORF">PR048_002696</name>
</gene>
<reference evidence="2 3" key="1">
    <citation type="submission" date="2023-02" db="EMBL/GenBank/DDBJ databases">
        <title>LHISI_Scaffold_Assembly.</title>
        <authorList>
            <person name="Stuart O.P."/>
            <person name="Cleave R."/>
            <person name="Magrath M.J.L."/>
            <person name="Mikheyev A.S."/>
        </authorList>
    </citation>
    <scope>NUCLEOTIDE SEQUENCE [LARGE SCALE GENOMIC DNA]</scope>
    <source>
        <strain evidence="2">Daus_M_001</strain>
        <tissue evidence="2">Leg muscle</tissue>
    </source>
</reference>
<feature type="compositionally biased region" description="Basic residues" evidence="1">
    <location>
        <begin position="276"/>
        <end position="289"/>
    </location>
</feature>
<comment type="caution">
    <text evidence="2">The sequence shown here is derived from an EMBL/GenBank/DDBJ whole genome shotgun (WGS) entry which is preliminary data.</text>
</comment>
<evidence type="ECO:0000256" key="1">
    <source>
        <dbReference type="SAM" id="MobiDB-lite"/>
    </source>
</evidence>
<protein>
    <submittedName>
        <fullName evidence="2">Uncharacterized protein</fullName>
    </submittedName>
</protein>
<evidence type="ECO:0000313" key="2">
    <source>
        <dbReference type="EMBL" id="KAJ8897350.1"/>
    </source>
</evidence>
<sequence>MFLHLQPRVLAGCQGVTAAILGVITPKPPALSCLAEEAGRNDRARREKGKVQGKKGNQIWPPLARNDRARDFGVTSFKMVAVTSCQDARCRYSQHDENKCMPIQSLACSGDGALDVRVEVVLIAPSLLKLNTETSSALMLRRPRYATTLVWISIDSSRQDQSIACIKTLVWRDYGEISAYTCQKAKSKYRNRIRLERASQKQSSDVPKTPYDRKINFKASERFNVNVFKQNKRPCPQHSHAQFFFFENCMSDSKATSADRGVCPADVNKPDERADRRRHTPPSNHRRPTNRRDGCPRPTAADGPVPSYTTPRFMTLAARNLIFQRGFSPSTAIRERVAEIFGFEAQKQVSDKKGDTNTVIKSAIASTRKCLN</sequence>
<dbReference type="EMBL" id="JARBHB010000001">
    <property type="protein sequence ID" value="KAJ8897350.1"/>
    <property type="molecule type" value="Genomic_DNA"/>
</dbReference>
<dbReference type="Proteomes" id="UP001159363">
    <property type="component" value="Chromosome 1"/>
</dbReference>
<feature type="region of interest" description="Disordered" evidence="1">
    <location>
        <begin position="256"/>
        <end position="308"/>
    </location>
</feature>
<proteinExistence type="predicted"/>